<feature type="chain" id="PRO_5030604598" description="RNase NYN domain-containing protein" evidence="1">
    <location>
        <begin position="23"/>
        <end position="176"/>
    </location>
</feature>
<gene>
    <name evidence="2" type="ORF">PINE0816_LOCUS19247</name>
</gene>
<evidence type="ECO:0000256" key="1">
    <source>
        <dbReference type="SAM" id="SignalP"/>
    </source>
</evidence>
<dbReference type="AlphaFoldDB" id="A0A7S0GJ28"/>
<proteinExistence type="predicted"/>
<feature type="signal peptide" evidence="1">
    <location>
        <begin position="1"/>
        <end position="22"/>
    </location>
</feature>
<reference evidence="2" key="1">
    <citation type="submission" date="2021-01" db="EMBL/GenBank/DDBJ databases">
        <authorList>
            <person name="Corre E."/>
            <person name="Pelletier E."/>
            <person name="Niang G."/>
            <person name="Scheremetjew M."/>
            <person name="Finn R."/>
            <person name="Kale V."/>
            <person name="Holt S."/>
            <person name="Cochrane G."/>
            <person name="Meng A."/>
            <person name="Brown T."/>
            <person name="Cohen L."/>
        </authorList>
    </citation>
    <scope>NUCLEOTIDE SEQUENCE</scope>
    <source>
        <strain evidence="2">CCAP1064/1</strain>
    </source>
</reference>
<evidence type="ECO:0000313" key="2">
    <source>
        <dbReference type="EMBL" id="CAD8423089.1"/>
    </source>
</evidence>
<dbReference type="EMBL" id="HBEL01041339">
    <property type="protein sequence ID" value="CAD8423089.1"/>
    <property type="molecule type" value="Transcribed_RNA"/>
</dbReference>
<name>A0A7S0GJ28_9STRA</name>
<keyword evidence="1" id="KW-0732">Signal</keyword>
<evidence type="ECO:0008006" key="3">
    <source>
        <dbReference type="Google" id="ProtNLM"/>
    </source>
</evidence>
<sequence length="176" mass="19870">MIYVRLLLNALLAVGRTSITNTILIDGSNLIYQGGKNGIPRNRDVAAKKLENLEANVVICFDGVSKKQRNLADIGGVNVDELDRMSTTVETRGANNLSFVVTGWEESADDYIVKALKETDTASKVYVVTADRELRRRARNFRRNVVSVNPVKFWKKYRPRLSMMKSTYENNGLQKK</sequence>
<accession>A0A7S0GJ28</accession>
<organism evidence="2">
    <name type="scientific">Proboscia inermis</name>
    <dbReference type="NCBI Taxonomy" id="420281"/>
    <lineage>
        <taxon>Eukaryota</taxon>
        <taxon>Sar</taxon>
        <taxon>Stramenopiles</taxon>
        <taxon>Ochrophyta</taxon>
        <taxon>Bacillariophyta</taxon>
        <taxon>Coscinodiscophyceae</taxon>
        <taxon>Rhizosoleniophycidae</taxon>
        <taxon>Rhizosoleniales</taxon>
        <taxon>Rhizosoleniaceae</taxon>
        <taxon>Proboscia</taxon>
    </lineage>
</organism>
<protein>
    <recommendedName>
        <fullName evidence="3">RNase NYN domain-containing protein</fullName>
    </recommendedName>
</protein>